<keyword evidence="5" id="KW-0347">Helicase</keyword>
<feature type="domain" description="ATP-dependent helicase/deoxyribonuclease subunit B N-terminal" evidence="12">
    <location>
        <begin position="13"/>
        <end position="151"/>
    </location>
</feature>
<dbReference type="Pfam" id="PF13361">
    <property type="entry name" value="UvrD_C"/>
    <property type="match status" value="1"/>
</dbReference>
<feature type="domain" description="PD-(D/E)XK endonuclease-like" evidence="10">
    <location>
        <begin position="575"/>
        <end position="823"/>
    </location>
</feature>
<evidence type="ECO:0000256" key="4">
    <source>
        <dbReference type="ARBA" id="ARBA00022801"/>
    </source>
</evidence>
<evidence type="ECO:0000256" key="1">
    <source>
        <dbReference type="ARBA" id="ARBA00022722"/>
    </source>
</evidence>
<dbReference type="InterPro" id="IPR011335">
    <property type="entry name" value="Restrct_endonuc-II-like"/>
</dbReference>
<dbReference type="Pfam" id="PF21445">
    <property type="entry name" value="ADDB_N"/>
    <property type="match status" value="1"/>
</dbReference>
<evidence type="ECO:0000256" key="3">
    <source>
        <dbReference type="ARBA" id="ARBA00022763"/>
    </source>
</evidence>
<keyword evidence="1" id="KW-0540">Nuclease</keyword>
<proteinExistence type="predicted"/>
<dbReference type="GO" id="GO:0003677">
    <property type="term" value="F:DNA binding"/>
    <property type="evidence" value="ECO:0007669"/>
    <property type="project" value="UniProtKB-KW"/>
</dbReference>
<evidence type="ECO:0000259" key="11">
    <source>
        <dbReference type="Pfam" id="PF13361"/>
    </source>
</evidence>
<dbReference type="PANTHER" id="PTHR30591">
    <property type="entry name" value="RECBCD ENZYME SUBUNIT RECC"/>
    <property type="match status" value="1"/>
</dbReference>
<comment type="caution">
    <text evidence="13">The sequence shown here is derived from an EMBL/GenBank/DDBJ whole genome shotgun (WGS) entry which is preliminary data.</text>
</comment>
<dbReference type="EMBL" id="SOJK01000259">
    <property type="protein sequence ID" value="TET43603.1"/>
    <property type="molecule type" value="Genomic_DNA"/>
</dbReference>
<dbReference type="GO" id="GO:0006310">
    <property type="term" value="P:DNA recombination"/>
    <property type="evidence" value="ECO:0007669"/>
    <property type="project" value="TreeGrafter"/>
</dbReference>
<keyword evidence="3" id="KW-0227">DNA damage</keyword>
<dbReference type="Gene3D" id="3.40.50.300">
    <property type="entry name" value="P-loop containing nucleotide triphosphate hydrolases"/>
    <property type="match status" value="1"/>
</dbReference>
<dbReference type="Gene3D" id="3.90.320.10">
    <property type="match status" value="1"/>
</dbReference>
<evidence type="ECO:0000256" key="2">
    <source>
        <dbReference type="ARBA" id="ARBA00022741"/>
    </source>
</evidence>
<dbReference type="AlphaFoldDB" id="A0A523UM56"/>
<evidence type="ECO:0000313" key="13">
    <source>
        <dbReference type="EMBL" id="TET43603.1"/>
    </source>
</evidence>
<evidence type="ECO:0000259" key="12">
    <source>
        <dbReference type="Pfam" id="PF21445"/>
    </source>
</evidence>
<organism evidence="13 14">
    <name type="scientific">Aerophobetes bacterium</name>
    <dbReference type="NCBI Taxonomy" id="2030807"/>
    <lineage>
        <taxon>Bacteria</taxon>
        <taxon>Candidatus Aerophobota</taxon>
    </lineage>
</organism>
<keyword evidence="9" id="KW-0234">DNA repair</keyword>
<name>A0A523UM56_UNCAE</name>
<dbReference type="InterPro" id="IPR011604">
    <property type="entry name" value="PDDEXK-like_dom_sf"/>
</dbReference>
<dbReference type="SUPFAM" id="SSF52540">
    <property type="entry name" value="P-loop containing nucleoside triphosphate hydrolases"/>
    <property type="match status" value="1"/>
</dbReference>
<evidence type="ECO:0000256" key="7">
    <source>
        <dbReference type="ARBA" id="ARBA00022840"/>
    </source>
</evidence>
<dbReference type="InterPro" id="IPR038726">
    <property type="entry name" value="PDDEXK_AddAB-type"/>
</dbReference>
<dbReference type="GO" id="GO:0004527">
    <property type="term" value="F:exonuclease activity"/>
    <property type="evidence" value="ECO:0007669"/>
    <property type="project" value="UniProtKB-KW"/>
</dbReference>
<keyword evidence="2" id="KW-0547">Nucleotide-binding</keyword>
<keyword evidence="8" id="KW-0238">DNA-binding</keyword>
<keyword evidence="7" id="KW-0067">ATP-binding</keyword>
<sequence length="827" mass="96223">MAKNPGTFGVPSTGLVNQVSKFIKEIKTYSPYRNSAQLKLDTKTIRNSSVQEKALKLINLYFAYSKLLKKTGLLDPEDIMKMAFRALRKSKDPSKKILILDGFYDITSVEEMLIRELIKKADKTIALVWDGEEEIYSIPRIFKEKLETMQDYEIIKEPFKEDSPQIESFAYKTREEELEGIARKIKDLKCVHPEIPLNKIFVTFPAMENCSLYVARIFEKYGIQFSLSPGYTLQSAPPITAIISLLETIYREYPRDKFLGTLRSPYLKLISEEDFAHLSHISLKAGVVRGARSWEDGFNIYMHWLANKRSHRDSPRLSRKDIESIKLKIKKIFKKLGHFRTRHSLAEFVSLLKELLDWIRIRERIKEEKGELGDRDDKALKSFLSLLDEILTAEKVWPGEKGKIPLEKFIKILKMSAANSEYIRKGKEFEGVQILGYLETRGLDPEVLFFGGLTDEDLPGTHYQDMFLPDSLRQRWSLPTPEDIVERKKLHYQRLIKSAKRKVFLSYPLTVDEALVAPTPFMDDKFKVRKPEKFAKNIIYGEEDGERLKKSAPRLRKSISFPHSSSTEETLSIHVTDLEKFARCPFQYYVEKTLGIEPVEEPTEYMSGVDYGRIVHDIMKVLYERIKKFPAPFEKSFEYALESVLKNLHLGEFWQEVIRNRLNLMRDDLLHCDEELKRDGFRPTYMELSQRISFKSSGQKIILKGRLDRADVSEQGFVVIDYKTGKAPTKADLEKGLHLQIPIYAWMLKKHLRIPPSGGFIYTLDMEKGFRRVTLFNREDADQVISRSVRFVKQYSSMLKEGSFPKNQKPKNCRNCHCKFVCENFEG</sequence>
<dbReference type="GO" id="GO:0006281">
    <property type="term" value="P:DNA repair"/>
    <property type="evidence" value="ECO:0007669"/>
    <property type="project" value="UniProtKB-KW"/>
</dbReference>
<evidence type="ECO:0000256" key="5">
    <source>
        <dbReference type="ARBA" id="ARBA00022806"/>
    </source>
</evidence>
<reference evidence="13 14" key="1">
    <citation type="submission" date="2019-03" db="EMBL/GenBank/DDBJ databases">
        <title>Metabolic potential of uncultured bacteria and archaea associated with petroleum seepage in deep-sea sediments.</title>
        <authorList>
            <person name="Dong X."/>
            <person name="Hubert C."/>
        </authorList>
    </citation>
    <scope>NUCLEOTIDE SEQUENCE [LARGE SCALE GENOMIC DNA]</scope>
    <source>
        <strain evidence="13">E29_bin78</strain>
    </source>
</reference>
<dbReference type="GO" id="GO:0005524">
    <property type="term" value="F:ATP binding"/>
    <property type="evidence" value="ECO:0007669"/>
    <property type="project" value="UniProtKB-KW"/>
</dbReference>
<evidence type="ECO:0000256" key="8">
    <source>
        <dbReference type="ARBA" id="ARBA00023125"/>
    </source>
</evidence>
<dbReference type="Proteomes" id="UP000320679">
    <property type="component" value="Unassembled WGS sequence"/>
</dbReference>
<dbReference type="PANTHER" id="PTHR30591:SF1">
    <property type="entry name" value="RECBCD ENZYME SUBUNIT RECC"/>
    <property type="match status" value="1"/>
</dbReference>
<dbReference type="InterPro" id="IPR014017">
    <property type="entry name" value="DNA_helicase_UvrD-like_C"/>
</dbReference>
<feature type="domain" description="UvrD-like helicase C-terminal" evidence="11">
    <location>
        <begin position="159"/>
        <end position="493"/>
    </location>
</feature>
<keyword evidence="6" id="KW-0269">Exonuclease</keyword>
<dbReference type="InterPro" id="IPR049035">
    <property type="entry name" value="ADDB_N"/>
</dbReference>
<dbReference type="GO" id="GO:0004386">
    <property type="term" value="F:helicase activity"/>
    <property type="evidence" value="ECO:0007669"/>
    <property type="project" value="UniProtKB-KW"/>
</dbReference>
<dbReference type="Pfam" id="PF12705">
    <property type="entry name" value="PDDEXK_1"/>
    <property type="match status" value="1"/>
</dbReference>
<keyword evidence="4" id="KW-0378">Hydrolase</keyword>
<accession>A0A523UM56</accession>
<dbReference type="SUPFAM" id="SSF52980">
    <property type="entry name" value="Restriction endonuclease-like"/>
    <property type="match status" value="1"/>
</dbReference>
<dbReference type="InterPro" id="IPR027417">
    <property type="entry name" value="P-loop_NTPase"/>
</dbReference>
<evidence type="ECO:0000259" key="10">
    <source>
        <dbReference type="Pfam" id="PF12705"/>
    </source>
</evidence>
<gene>
    <name evidence="13" type="ORF">E3J59_06125</name>
</gene>
<evidence type="ECO:0000256" key="6">
    <source>
        <dbReference type="ARBA" id="ARBA00022839"/>
    </source>
</evidence>
<protein>
    <submittedName>
        <fullName evidence="13">Dna2/Cas4 domain-containing protein</fullName>
    </submittedName>
</protein>
<evidence type="ECO:0000313" key="14">
    <source>
        <dbReference type="Proteomes" id="UP000320679"/>
    </source>
</evidence>
<evidence type="ECO:0000256" key="9">
    <source>
        <dbReference type="ARBA" id="ARBA00023204"/>
    </source>
</evidence>